<dbReference type="Proteomes" id="UP001596087">
    <property type="component" value="Unassembled WGS sequence"/>
</dbReference>
<dbReference type="RefSeq" id="WP_378586083.1">
    <property type="nucleotide sequence ID" value="NZ_JBHSKD010000002.1"/>
</dbReference>
<gene>
    <name evidence="2" type="ORF">ACFPGP_01830</name>
</gene>
<keyword evidence="1" id="KW-0732">Signal</keyword>
<evidence type="ECO:0000256" key="1">
    <source>
        <dbReference type="SAM" id="SignalP"/>
    </source>
</evidence>
<accession>A0ABW0BEC3</accession>
<comment type="caution">
    <text evidence="2">The sequence shown here is derived from an EMBL/GenBank/DDBJ whole genome shotgun (WGS) entry which is preliminary data.</text>
</comment>
<evidence type="ECO:0000313" key="2">
    <source>
        <dbReference type="EMBL" id="MFC5175392.1"/>
    </source>
</evidence>
<reference evidence="3" key="1">
    <citation type="journal article" date="2019" name="Int. J. Syst. Evol. Microbiol.">
        <title>The Global Catalogue of Microorganisms (GCM) 10K type strain sequencing project: providing services to taxonomists for standard genome sequencing and annotation.</title>
        <authorList>
            <consortium name="The Broad Institute Genomics Platform"/>
            <consortium name="The Broad Institute Genome Sequencing Center for Infectious Disease"/>
            <person name="Wu L."/>
            <person name="Ma J."/>
        </authorList>
    </citation>
    <scope>NUCLEOTIDE SEQUENCE [LARGE SCALE GENOMIC DNA]</scope>
    <source>
        <strain evidence="3">DFY41</strain>
    </source>
</reference>
<proteinExistence type="predicted"/>
<sequence length="177" mass="18715">MRTHPTKAGLVAGALLTTALTGLAPGLLPAAAAAPGQGATRFFVPEEWDGTSHWSADENPCGAWATTFHEVRHGGYDVLLPRGGQVAGEAHVNGMVEGWIELVPDDPSLPTYTGGYREKVDGVLTDPDHDEFRVVQFRLRDRLTGTDGSHLVVELSAKVTVAANGATVVDRSVETCS</sequence>
<organism evidence="2 3">
    <name type="scientific">Nocardioides taihuensis</name>
    <dbReference type="NCBI Taxonomy" id="1835606"/>
    <lineage>
        <taxon>Bacteria</taxon>
        <taxon>Bacillati</taxon>
        <taxon>Actinomycetota</taxon>
        <taxon>Actinomycetes</taxon>
        <taxon>Propionibacteriales</taxon>
        <taxon>Nocardioidaceae</taxon>
        <taxon>Nocardioides</taxon>
    </lineage>
</organism>
<feature type="signal peptide" evidence="1">
    <location>
        <begin position="1"/>
        <end position="24"/>
    </location>
</feature>
<dbReference type="EMBL" id="JBHSKD010000002">
    <property type="protein sequence ID" value="MFC5175392.1"/>
    <property type="molecule type" value="Genomic_DNA"/>
</dbReference>
<keyword evidence="3" id="KW-1185">Reference proteome</keyword>
<protein>
    <recommendedName>
        <fullName evidence="4">Secreted protein</fullName>
    </recommendedName>
</protein>
<feature type="chain" id="PRO_5046203858" description="Secreted protein" evidence="1">
    <location>
        <begin position="25"/>
        <end position="177"/>
    </location>
</feature>
<evidence type="ECO:0000313" key="3">
    <source>
        <dbReference type="Proteomes" id="UP001596087"/>
    </source>
</evidence>
<evidence type="ECO:0008006" key="4">
    <source>
        <dbReference type="Google" id="ProtNLM"/>
    </source>
</evidence>
<name>A0ABW0BEC3_9ACTN</name>